<dbReference type="GO" id="GO:0005634">
    <property type="term" value="C:nucleus"/>
    <property type="evidence" value="ECO:0007669"/>
    <property type="project" value="TreeGrafter"/>
</dbReference>
<accession>A0A1Y3B312</accession>
<feature type="non-terminal residue" evidence="2">
    <location>
        <position position="157"/>
    </location>
</feature>
<name>A0A1Y3B312_EURMA</name>
<proteinExistence type="predicted"/>
<dbReference type="PANTHER" id="PTHR13360">
    <property type="entry name" value="ACTIVATING SIGNAL COINTEGRATOR 1 COMPLEX SUBUNIT 1"/>
    <property type="match status" value="1"/>
</dbReference>
<dbReference type="AlphaFoldDB" id="A0A1Y3B312"/>
<dbReference type="InterPro" id="IPR009210">
    <property type="entry name" value="ASCC1"/>
</dbReference>
<dbReference type="OrthoDB" id="277832at2759"/>
<evidence type="ECO:0000313" key="2">
    <source>
        <dbReference type="EMBL" id="OTF73705.1"/>
    </source>
</evidence>
<evidence type="ECO:0000313" key="3">
    <source>
        <dbReference type="Proteomes" id="UP000194236"/>
    </source>
</evidence>
<reference evidence="2 3" key="1">
    <citation type="submission" date="2017-03" db="EMBL/GenBank/DDBJ databases">
        <title>Genome Survey of Euroglyphus maynei.</title>
        <authorList>
            <person name="Arlian L.G."/>
            <person name="Morgan M.S."/>
            <person name="Rider S.D."/>
        </authorList>
    </citation>
    <scope>NUCLEOTIDE SEQUENCE [LARGE SCALE GENOMIC DNA]</scope>
    <source>
        <strain evidence="2">Arlian Lab</strain>
        <tissue evidence="2">Whole body</tissue>
    </source>
</reference>
<dbReference type="GO" id="GO:0006355">
    <property type="term" value="P:regulation of DNA-templated transcription"/>
    <property type="evidence" value="ECO:0007669"/>
    <property type="project" value="TreeGrafter"/>
</dbReference>
<comment type="caution">
    <text evidence="2">The sequence shown here is derived from an EMBL/GenBank/DDBJ whole genome shotgun (WGS) entry which is preliminary data.</text>
</comment>
<dbReference type="InterPro" id="IPR019510">
    <property type="entry name" value="AKAP7-like_phosphoesterase"/>
</dbReference>
<gene>
    <name evidence="2" type="ORF">BLA29_000904</name>
</gene>
<dbReference type="EMBL" id="MUJZ01050484">
    <property type="protein sequence ID" value="OTF73705.1"/>
    <property type="molecule type" value="Genomic_DNA"/>
</dbReference>
<protein>
    <submittedName>
        <fullName evidence="2">Activating signal cointegrator 1 complex subunit 1-like protein</fullName>
    </submittedName>
</protein>
<feature type="domain" description="A-kinase anchor protein 7-like phosphoesterase" evidence="1">
    <location>
        <begin position="14"/>
        <end position="147"/>
    </location>
</feature>
<organism evidence="2 3">
    <name type="scientific">Euroglyphus maynei</name>
    <name type="common">Mayne's house dust mite</name>
    <dbReference type="NCBI Taxonomy" id="6958"/>
    <lineage>
        <taxon>Eukaryota</taxon>
        <taxon>Metazoa</taxon>
        <taxon>Ecdysozoa</taxon>
        <taxon>Arthropoda</taxon>
        <taxon>Chelicerata</taxon>
        <taxon>Arachnida</taxon>
        <taxon>Acari</taxon>
        <taxon>Acariformes</taxon>
        <taxon>Sarcoptiformes</taxon>
        <taxon>Astigmata</taxon>
        <taxon>Psoroptidia</taxon>
        <taxon>Analgoidea</taxon>
        <taxon>Pyroglyphidae</taxon>
        <taxon>Pyroglyphinae</taxon>
        <taxon>Euroglyphus</taxon>
    </lineage>
</organism>
<keyword evidence="3" id="KW-1185">Reference proteome</keyword>
<dbReference type="Proteomes" id="UP000194236">
    <property type="component" value="Unassembled WGS sequence"/>
</dbReference>
<dbReference type="GO" id="GO:0006307">
    <property type="term" value="P:DNA alkylation repair"/>
    <property type="evidence" value="ECO:0007669"/>
    <property type="project" value="InterPro"/>
</dbReference>
<dbReference type="Gene3D" id="3.90.1140.10">
    <property type="entry name" value="Cyclic phosphodiesterase"/>
    <property type="match status" value="1"/>
</dbReference>
<sequence length="157" mass="18107">MLVKQALAKFKNRFTHLITIPFVHDDFIKAYIDFKEKLLHDNPDIDESLFQNPKKLHMTISCLSLEDEQRLAAAREMFTKQCTDYIGKCNAILERTIQIKGIDIMNDNPKRTTVLYAKIENENLQNLADNIAGVMALNGFLYTGDKHANHNEPEKQQ</sequence>
<evidence type="ECO:0000259" key="1">
    <source>
        <dbReference type="Pfam" id="PF10469"/>
    </source>
</evidence>
<dbReference type="Pfam" id="PF10469">
    <property type="entry name" value="AKAP7_NLS"/>
    <property type="match status" value="1"/>
</dbReference>
<dbReference type="PANTHER" id="PTHR13360:SF1">
    <property type="entry name" value="ACTIVATING SIGNAL COINTEGRATOR 1 COMPLEX SUBUNIT 1"/>
    <property type="match status" value="1"/>
</dbReference>